<accession>A0A419XB93</accession>
<protein>
    <submittedName>
        <fullName evidence="2">Uncharacterized protein</fullName>
    </submittedName>
</protein>
<dbReference type="AlphaFoldDB" id="A0A419XB93"/>
<keyword evidence="3" id="KW-1185">Reference proteome</keyword>
<dbReference type="EMBL" id="RAPQ01000008">
    <property type="protein sequence ID" value="RKE04982.1"/>
    <property type="molecule type" value="Genomic_DNA"/>
</dbReference>
<evidence type="ECO:0000313" key="3">
    <source>
        <dbReference type="Proteomes" id="UP000284531"/>
    </source>
</evidence>
<gene>
    <name evidence="2" type="ORF">BXY64_2013</name>
</gene>
<comment type="caution">
    <text evidence="2">The sequence shown here is derived from an EMBL/GenBank/DDBJ whole genome shotgun (WGS) entry which is preliminary data.</text>
</comment>
<keyword evidence="1" id="KW-1133">Transmembrane helix</keyword>
<proteinExistence type="predicted"/>
<keyword evidence="1" id="KW-0472">Membrane</keyword>
<organism evidence="2 3">
    <name type="scientific">Marinifilum flexuosum</name>
    <dbReference type="NCBI Taxonomy" id="1117708"/>
    <lineage>
        <taxon>Bacteria</taxon>
        <taxon>Pseudomonadati</taxon>
        <taxon>Bacteroidota</taxon>
        <taxon>Bacteroidia</taxon>
        <taxon>Marinilabiliales</taxon>
        <taxon>Marinifilaceae</taxon>
    </lineage>
</organism>
<keyword evidence="1" id="KW-0812">Transmembrane</keyword>
<dbReference type="Proteomes" id="UP000284531">
    <property type="component" value="Unassembled WGS sequence"/>
</dbReference>
<feature type="transmembrane region" description="Helical" evidence="1">
    <location>
        <begin position="7"/>
        <end position="26"/>
    </location>
</feature>
<sequence length="305" mass="35221">MQSKKTTYSVLTLIIAILTIFASYHIGNKASKTSYNIAEKSGVFKKAEIDLALGLWKIKSDTINNIVVGLPYNSKQIYMGAIPFSIINNGDESVSSLQVTYTYPEYTLKLYKLDSISELRHNTMINIKRKYTHIPPFEYSSFLFSKLYSKSKIVSSDLIEFSFTSTDIYTKSKGDEMIVFINNEATEEKNIKGENLHIRKRINCIRNFDVDISGDNIKSEKYQFSYTAYKAKNLSDLFEQLIISYKYDTTNLQYYGSTLICVPYLKRKNYYTMKDDSIFHAFFDEKTKTAKLLNSSNEILLEKEL</sequence>
<evidence type="ECO:0000256" key="1">
    <source>
        <dbReference type="SAM" id="Phobius"/>
    </source>
</evidence>
<reference evidence="2 3" key="1">
    <citation type="submission" date="2018-09" db="EMBL/GenBank/DDBJ databases">
        <title>Genomic Encyclopedia of Archaeal and Bacterial Type Strains, Phase II (KMG-II): from individual species to whole genera.</title>
        <authorList>
            <person name="Goeker M."/>
        </authorList>
    </citation>
    <scope>NUCLEOTIDE SEQUENCE [LARGE SCALE GENOMIC DNA]</scope>
    <source>
        <strain evidence="2 3">DSM 21950</strain>
    </source>
</reference>
<dbReference type="RefSeq" id="WP_120239707.1">
    <property type="nucleotide sequence ID" value="NZ_RAPQ01000008.1"/>
</dbReference>
<name>A0A419XB93_9BACT</name>
<evidence type="ECO:0000313" key="2">
    <source>
        <dbReference type="EMBL" id="RKE04982.1"/>
    </source>
</evidence>